<dbReference type="GO" id="GO:0016783">
    <property type="term" value="F:sulfurtransferase activity"/>
    <property type="evidence" value="ECO:0007669"/>
    <property type="project" value="InterPro"/>
</dbReference>
<evidence type="ECO:0000256" key="1">
    <source>
        <dbReference type="PIRSR" id="PIRSR006661-1"/>
    </source>
</evidence>
<feature type="domain" description="Asparagine synthetase" evidence="2">
    <location>
        <begin position="28"/>
        <end position="106"/>
    </location>
</feature>
<dbReference type="PANTHER" id="PTHR43169:SF2">
    <property type="entry name" value="NAD_GMP SYNTHASE DOMAIN-CONTAINING PROTEIN"/>
    <property type="match status" value="1"/>
</dbReference>
<evidence type="ECO:0000313" key="4">
    <source>
        <dbReference type="Proteomes" id="UP000617426"/>
    </source>
</evidence>
<dbReference type="SUPFAM" id="SSF52402">
    <property type="entry name" value="Adenine nucleotide alpha hydrolases-like"/>
    <property type="match status" value="1"/>
</dbReference>
<protein>
    <recommendedName>
        <fullName evidence="2">Asparagine synthetase domain-containing protein</fullName>
    </recommendedName>
</protein>
<feature type="active site" description="Nucleophile and sulfur donor" evidence="1">
    <location>
        <position position="198"/>
    </location>
</feature>
<dbReference type="CDD" id="cd01990">
    <property type="entry name" value="LarE-like"/>
    <property type="match status" value="1"/>
</dbReference>
<dbReference type="InterPro" id="IPR014729">
    <property type="entry name" value="Rossmann-like_a/b/a_fold"/>
</dbReference>
<dbReference type="InterPro" id="IPR005232">
    <property type="entry name" value="LarE"/>
</dbReference>
<dbReference type="EMBL" id="JACHMK010000001">
    <property type="protein sequence ID" value="MBB6335221.1"/>
    <property type="molecule type" value="Genomic_DNA"/>
</dbReference>
<proteinExistence type="predicted"/>
<organism evidence="3 4">
    <name type="scientific">Schaalia hyovaginalis</name>
    <dbReference type="NCBI Taxonomy" id="29316"/>
    <lineage>
        <taxon>Bacteria</taxon>
        <taxon>Bacillati</taxon>
        <taxon>Actinomycetota</taxon>
        <taxon>Actinomycetes</taxon>
        <taxon>Actinomycetales</taxon>
        <taxon>Actinomycetaceae</taxon>
        <taxon>Schaalia</taxon>
    </lineage>
</organism>
<gene>
    <name evidence="3" type="ORF">HD592_001786</name>
</gene>
<keyword evidence="4" id="KW-1185">Reference proteome</keyword>
<accession>A0A923E7Z0</accession>
<dbReference type="GO" id="GO:0006529">
    <property type="term" value="P:asparagine biosynthetic process"/>
    <property type="evidence" value="ECO:0007669"/>
    <property type="project" value="InterPro"/>
</dbReference>
<reference evidence="3" key="1">
    <citation type="submission" date="2020-08" db="EMBL/GenBank/DDBJ databases">
        <title>Sequencing the genomes of 1000 actinobacteria strains.</title>
        <authorList>
            <person name="Klenk H.-P."/>
        </authorList>
    </citation>
    <scope>NUCLEOTIDE SEQUENCE</scope>
    <source>
        <strain evidence="3">DSM 10695</strain>
    </source>
</reference>
<dbReference type="PANTHER" id="PTHR43169">
    <property type="entry name" value="EXSB FAMILY PROTEIN"/>
    <property type="match status" value="1"/>
</dbReference>
<dbReference type="PIRSF" id="PIRSF006661">
    <property type="entry name" value="PP-lp_UCP006661"/>
    <property type="match status" value="1"/>
</dbReference>
<dbReference type="Gene3D" id="3.40.50.620">
    <property type="entry name" value="HUPs"/>
    <property type="match status" value="1"/>
</dbReference>
<dbReference type="GO" id="GO:0004066">
    <property type="term" value="F:asparagine synthase (glutamine-hydrolyzing) activity"/>
    <property type="evidence" value="ECO:0007669"/>
    <property type="project" value="InterPro"/>
</dbReference>
<dbReference type="Proteomes" id="UP000617426">
    <property type="component" value="Unassembled WGS sequence"/>
</dbReference>
<evidence type="ECO:0000313" key="3">
    <source>
        <dbReference type="EMBL" id="MBB6335221.1"/>
    </source>
</evidence>
<dbReference type="InterPro" id="IPR052188">
    <property type="entry name" value="Ni-pincer_cofactor_biosynth"/>
</dbReference>
<dbReference type="NCBIfam" id="TIGR00268">
    <property type="entry name" value="ATP-dependent sacrificial sulfur transferase LarE"/>
    <property type="match status" value="1"/>
</dbReference>
<evidence type="ECO:0000259" key="2">
    <source>
        <dbReference type="Pfam" id="PF00733"/>
    </source>
</evidence>
<dbReference type="InterPro" id="IPR001962">
    <property type="entry name" value="Asn_synthase"/>
</dbReference>
<sequence>MTTVLAPASARADDVRDRLDDAERADFDAIAAELLGVTRLGVAYSGGVDSALLLAVAAEALGRDRVLALLGVSPSLAASERRIARNVASRIGVELVEFDPGEGELAGYRANGLDRCFFCKSALFTAIDETIVAEYRLDAVAYGENHDDSARPDRPGSAAAREHRVLAPLAAAGLTKARVRALARALGLPVADKPAAPCLASRIPHGEEVTPAKLRQIEDAESVVRAHGFSDCRVRHHGAVARIEVPEAELARLLDPEVRAAIIAGVREAGFLHVAFDLAGLQSGLFSLTLLTEAPRG</sequence>
<dbReference type="Pfam" id="PF00733">
    <property type="entry name" value="Asn_synthase"/>
    <property type="match status" value="1"/>
</dbReference>
<name>A0A923E7Z0_9ACTO</name>
<dbReference type="AlphaFoldDB" id="A0A923E7Z0"/>
<comment type="caution">
    <text evidence="3">The sequence shown here is derived from an EMBL/GenBank/DDBJ whole genome shotgun (WGS) entry which is preliminary data.</text>
</comment>
<dbReference type="RefSeq" id="WP_184453490.1">
    <property type="nucleotide sequence ID" value="NZ_JACHMK010000001.1"/>
</dbReference>